<keyword evidence="1" id="KW-0472">Membrane</keyword>
<dbReference type="Proteomes" id="UP001172457">
    <property type="component" value="Chromosome 7"/>
</dbReference>
<accession>A0AA38WC25</accession>
<evidence type="ECO:0000313" key="3">
    <source>
        <dbReference type="Proteomes" id="UP001172457"/>
    </source>
</evidence>
<evidence type="ECO:0000256" key="1">
    <source>
        <dbReference type="SAM" id="Phobius"/>
    </source>
</evidence>
<organism evidence="2 3">
    <name type="scientific">Centaurea solstitialis</name>
    <name type="common">yellow star-thistle</name>
    <dbReference type="NCBI Taxonomy" id="347529"/>
    <lineage>
        <taxon>Eukaryota</taxon>
        <taxon>Viridiplantae</taxon>
        <taxon>Streptophyta</taxon>
        <taxon>Embryophyta</taxon>
        <taxon>Tracheophyta</taxon>
        <taxon>Spermatophyta</taxon>
        <taxon>Magnoliopsida</taxon>
        <taxon>eudicotyledons</taxon>
        <taxon>Gunneridae</taxon>
        <taxon>Pentapetalae</taxon>
        <taxon>asterids</taxon>
        <taxon>campanulids</taxon>
        <taxon>Asterales</taxon>
        <taxon>Asteraceae</taxon>
        <taxon>Carduoideae</taxon>
        <taxon>Cardueae</taxon>
        <taxon>Centaureinae</taxon>
        <taxon>Centaurea</taxon>
    </lineage>
</organism>
<keyword evidence="1" id="KW-1133">Transmembrane helix</keyword>
<evidence type="ECO:0000313" key="2">
    <source>
        <dbReference type="EMBL" id="KAJ9542856.1"/>
    </source>
</evidence>
<protein>
    <submittedName>
        <fullName evidence="2">Uncharacterized protein</fullName>
    </submittedName>
</protein>
<sequence>MLEHGGAGNLGMLAGKMDLEFEGFGFGIFETAMGGVQENLVHFWLWGYAVIWVGDGSTSAGGFAFIFGDKVVERDRDCSE</sequence>
<reference evidence="2" key="1">
    <citation type="submission" date="2023-03" db="EMBL/GenBank/DDBJ databases">
        <title>Chromosome-scale reference genome and RAD-based genetic map of yellow starthistle (Centaurea solstitialis) reveal putative structural variation and QTLs associated with invader traits.</title>
        <authorList>
            <person name="Reatini B."/>
            <person name="Cang F.A."/>
            <person name="Jiang Q."/>
            <person name="Mckibben M.T.W."/>
            <person name="Barker M.S."/>
            <person name="Rieseberg L.H."/>
            <person name="Dlugosch K.M."/>
        </authorList>
    </citation>
    <scope>NUCLEOTIDE SEQUENCE</scope>
    <source>
        <strain evidence="2">CAN-66</strain>
        <tissue evidence="2">Leaf</tissue>
    </source>
</reference>
<comment type="caution">
    <text evidence="2">The sequence shown here is derived from an EMBL/GenBank/DDBJ whole genome shotgun (WGS) entry which is preliminary data.</text>
</comment>
<proteinExistence type="predicted"/>
<keyword evidence="1" id="KW-0812">Transmembrane</keyword>
<gene>
    <name evidence="2" type="ORF">OSB04_029362</name>
</gene>
<keyword evidence="3" id="KW-1185">Reference proteome</keyword>
<dbReference type="AlphaFoldDB" id="A0AA38WC25"/>
<name>A0AA38WC25_9ASTR</name>
<feature type="transmembrane region" description="Helical" evidence="1">
    <location>
        <begin position="43"/>
        <end position="67"/>
    </location>
</feature>
<dbReference type="EMBL" id="JARYMX010000007">
    <property type="protein sequence ID" value="KAJ9542856.1"/>
    <property type="molecule type" value="Genomic_DNA"/>
</dbReference>